<dbReference type="PROSITE" id="PS51257">
    <property type="entry name" value="PROKAR_LIPOPROTEIN"/>
    <property type="match status" value="1"/>
</dbReference>
<dbReference type="GO" id="GO:0005886">
    <property type="term" value="C:plasma membrane"/>
    <property type="evidence" value="ECO:0007669"/>
    <property type="project" value="UniProtKB-SubCell"/>
</dbReference>
<keyword evidence="3 9" id="KW-0812">Transmembrane</keyword>
<protein>
    <submittedName>
        <fullName evidence="12">Methyl-accepting chemotaxis protein</fullName>
    </submittedName>
</protein>
<dbReference type="EMBL" id="JACJFM010000001">
    <property type="protein sequence ID" value="MBB1485082.1"/>
    <property type="molecule type" value="Genomic_DNA"/>
</dbReference>
<feature type="transmembrane region" description="Helical" evidence="9">
    <location>
        <begin position="14"/>
        <end position="33"/>
    </location>
</feature>
<keyword evidence="4 9" id="KW-1133">Transmembrane helix</keyword>
<evidence type="ECO:0000313" key="12">
    <source>
        <dbReference type="EMBL" id="MBB1485082.1"/>
    </source>
</evidence>
<evidence type="ECO:0000256" key="4">
    <source>
        <dbReference type="ARBA" id="ARBA00022989"/>
    </source>
</evidence>
<keyword evidence="2" id="KW-1003">Cell membrane</keyword>
<sequence>MQIFFRQFRIRHRISFILLTFFSCMALLIFLILRQEKANLEQQKVSELKHLAQSVASLLDSYQQQVQAGELSSSEAYRQAREKVSRLRFGDNDYFWLMDLQGNYLMHPFNQELLGQNAVATRDIKGNAFLTTMSRDLQQSGESYTRYYWTRPGQSGHVPKMAYILAYEPWGWSIATGVYIDDLDEIFWHQAYSIILTSTGLMLVLILMVWALGRSITSPLNATLQAMKAISQGDGDLTSRLDVKGQDEISELTDAFNVFVNRIHQVIIKAGQASEAVSAAAEELSSITKESSRTIEHQARETDQVASAIHQMSATVHQVAQSAGEAAQAANRADQQAIEGKNQAQTAIGAIHSLTGHIRNSSDVIQQLRNDSENIGSVLDVIRSVAEQTNLLALNAAIEAARAGEHGRGFAVVADEVRSLAQRTQESTDEIQSMVETLQEAAQQVVVVMSTSLTFTEETEQKAQAAGCAMERIMEAVEAIRDMNDMIASAAEQQSIVAEEINRSVVSIVDISNGSATATEQVNQASQELAVQSDSLHGLVCQFRV</sequence>
<evidence type="ECO:0000259" key="10">
    <source>
        <dbReference type="PROSITE" id="PS50111"/>
    </source>
</evidence>
<dbReference type="SMART" id="SM00283">
    <property type="entry name" value="MA"/>
    <property type="match status" value="1"/>
</dbReference>
<dbReference type="SUPFAM" id="SSF58104">
    <property type="entry name" value="Methyl-accepting chemotaxis protein (MCP) signaling domain"/>
    <property type="match status" value="1"/>
</dbReference>
<keyword evidence="13" id="KW-1185">Reference proteome</keyword>
<dbReference type="InterPro" id="IPR033480">
    <property type="entry name" value="sCache_2"/>
</dbReference>
<evidence type="ECO:0000259" key="11">
    <source>
        <dbReference type="PROSITE" id="PS50885"/>
    </source>
</evidence>
<dbReference type="GO" id="GO:0004888">
    <property type="term" value="F:transmembrane signaling receptor activity"/>
    <property type="evidence" value="ECO:0007669"/>
    <property type="project" value="InterPro"/>
</dbReference>
<accession>A0A839IKL7</accession>
<gene>
    <name evidence="12" type="ORF">H4O21_00425</name>
</gene>
<comment type="subcellular location">
    <subcellularLocation>
        <location evidence="1">Cell membrane</location>
        <topology evidence="1">Multi-pass membrane protein</topology>
    </subcellularLocation>
</comment>
<dbReference type="Pfam" id="PF00015">
    <property type="entry name" value="MCPsignal"/>
    <property type="match status" value="1"/>
</dbReference>
<dbReference type="SMART" id="SM00304">
    <property type="entry name" value="HAMP"/>
    <property type="match status" value="1"/>
</dbReference>
<dbReference type="PANTHER" id="PTHR32089">
    <property type="entry name" value="METHYL-ACCEPTING CHEMOTAXIS PROTEIN MCPB"/>
    <property type="match status" value="1"/>
</dbReference>
<evidence type="ECO:0000256" key="3">
    <source>
        <dbReference type="ARBA" id="ARBA00022692"/>
    </source>
</evidence>
<organism evidence="12 13">
    <name type="scientific">Oceanospirillum sediminis</name>
    <dbReference type="NCBI Taxonomy" id="2760088"/>
    <lineage>
        <taxon>Bacteria</taxon>
        <taxon>Pseudomonadati</taxon>
        <taxon>Pseudomonadota</taxon>
        <taxon>Gammaproteobacteria</taxon>
        <taxon>Oceanospirillales</taxon>
        <taxon>Oceanospirillaceae</taxon>
        <taxon>Oceanospirillum</taxon>
    </lineage>
</organism>
<dbReference type="Pfam" id="PF17200">
    <property type="entry name" value="sCache_2"/>
    <property type="match status" value="1"/>
</dbReference>
<dbReference type="Gene3D" id="3.30.450.20">
    <property type="entry name" value="PAS domain"/>
    <property type="match status" value="1"/>
</dbReference>
<dbReference type="PANTHER" id="PTHR32089:SF119">
    <property type="entry name" value="METHYL-ACCEPTING CHEMOTAXIS PROTEIN CTPL"/>
    <property type="match status" value="1"/>
</dbReference>
<feature type="transmembrane region" description="Helical" evidence="9">
    <location>
        <begin position="192"/>
        <end position="212"/>
    </location>
</feature>
<dbReference type="CDD" id="cd12912">
    <property type="entry name" value="PDC2_MCP_like"/>
    <property type="match status" value="1"/>
</dbReference>
<dbReference type="PROSITE" id="PS50111">
    <property type="entry name" value="CHEMOTAXIS_TRANSDUC_2"/>
    <property type="match status" value="1"/>
</dbReference>
<dbReference type="AlphaFoldDB" id="A0A839IKL7"/>
<evidence type="ECO:0000256" key="6">
    <source>
        <dbReference type="ARBA" id="ARBA00023224"/>
    </source>
</evidence>
<dbReference type="PROSITE" id="PS50885">
    <property type="entry name" value="HAMP"/>
    <property type="match status" value="1"/>
</dbReference>
<dbReference type="RefSeq" id="WP_182806841.1">
    <property type="nucleotide sequence ID" value="NZ_JACJFM010000001.1"/>
</dbReference>
<dbReference type="CDD" id="cd06225">
    <property type="entry name" value="HAMP"/>
    <property type="match status" value="1"/>
</dbReference>
<evidence type="ECO:0000256" key="5">
    <source>
        <dbReference type="ARBA" id="ARBA00023136"/>
    </source>
</evidence>
<evidence type="ECO:0000256" key="8">
    <source>
        <dbReference type="PROSITE-ProRule" id="PRU00284"/>
    </source>
</evidence>
<dbReference type="InterPro" id="IPR003660">
    <property type="entry name" value="HAMP_dom"/>
</dbReference>
<evidence type="ECO:0000256" key="7">
    <source>
        <dbReference type="ARBA" id="ARBA00029447"/>
    </source>
</evidence>
<dbReference type="Proteomes" id="UP000565262">
    <property type="component" value="Unassembled WGS sequence"/>
</dbReference>
<dbReference type="InterPro" id="IPR004090">
    <property type="entry name" value="Chemotax_Me-accpt_rcpt"/>
</dbReference>
<evidence type="ECO:0000256" key="9">
    <source>
        <dbReference type="SAM" id="Phobius"/>
    </source>
</evidence>
<dbReference type="SMART" id="SM01049">
    <property type="entry name" value="Cache_2"/>
    <property type="match status" value="1"/>
</dbReference>
<name>A0A839IKL7_9GAMM</name>
<comment type="caution">
    <text evidence="12">The sequence shown here is derived from an EMBL/GenBank/DDBJ whole genome shotgun (WGS) entry which is preliminary data.</text>
</comment>
<keyword evidence="6 8" id="KW-0807">Transducer</keyword>
<keyword evidence="5 9" id="KW-0472">Membrane</keyword>
<dbReference type="GO" id="GO:0006935">
    <property type="term" value="P:chemotaxis"/>
    <property type="evidence" value="ECO:0007669"/>
    <property type="project" value="InterPro"/>
</dbReference>
<evidence type="ECO:0000256" key="1">
    <source>
        <dbReference type="ARBA" id="ARBA00004651"/>
    </source>
</evidence>
<dbReference type="FunFam" id="1.10.287.950:FF:000001">
    <property type="entry name" value="Methyl-accepting chemotaxis sensory transducer"/>
    <property type="match status" value="1"/>
</dbReference>
<evidence type="ECO:0000313" key="13">
    <source>
        <dbReference type="Proteomes" id="UP000565262"/>
    </source>
</evidence>
<dbReference type="Gene3D" id="1.10.287.950">
    <property type="entry name" value="Methyl-accepting chemotaxis protein"/>
    <property type="match status" value="1"/>
</dbReference>
<dbReference type="GO" id="GO:0007165">
    <property type="term" value="P:signal transduction"/>
    <property type="evidence" value="ECO:0007669"/>
    <property type="project" value="UniProtKB-KW"/>
</dbReference>
<evidence type="ECO:0000256" key="2">
    <source>
        <dbReference type="ARBA" id="ARBA00022475"/>
    </source>
</evidence>
<feature type="domain" description="Methyl-accepting transducer" evidence="10">
    <location>
        <begin position="273"/>
        <end position="509"/>
    </location>
</feature>
<reference evidence="12 13" key="1">
    <citation type="submission" date="2020-08" db="EMBL/GenBank/DDBJ databases">
        <title>Oceanospirillum sp. nov. isolated from marine sediment.</title>
        <authorList>
            <person name="Ji X."/>
        </authorList>
    </citation>
    <scope>NUCLEOTIDE SEQUENCE [LARGE SCALE GENOMIC DNA]</scope>
    <source>
        <strain evidence="12 13">D5</strain>
    </source>
</reference>
<dbReference type="InterPro" id="IPR004089">
    <property type="entry name" value="MCPsignal_dom"/>
</dbReference>
<proteinExistence type="inferred from homology"/>
<comment type="similarity">
    <text evidence="7">Belongs to the methyl-accepting chemotaxis (MCP) protein family.</text>
</comment>
<dbReference type="CDD" id="cd11386">
    <property type="entry name" value="MCP_signal"/>
    <property type="match status" value="1"/>
</dbReference>
<dbReference type="Pfam" id="PF00672">
    <property type="entry name" value="HAMP"/>
    <property type="match status" value="1"/>
</dbReference>
<feature type="domain" description="HAMP" evidence="11">
    <location>
        <begin position="214"/>
        <end position="268"/>
    </location>
</feature>
<dbReference type="PRINTS" id="PR00260">
    <property type="entry name" value="CHEMTRNSDUCR"/>
</dbReference>